<organism evidence="1">
    <name type="scientific">marine sediment metagenome</name>
    <dbReference type="NCBI Taxonomy" id="412755"/>
    <lineage>
        <taxon>unclassified sequences</taxon>
        <taxon>metagenomes</taxon>
        <taxon>ecological metagenomes</taxon>
    </lineage>
</organism>
<accession>A0A0F9V7A3</accession>
<reference evidence="1" key="1">
    <citation type="journal article" date="2015" name="Nature">
        <title>Complex archaea that bridge the gap between prokaryotes and eukaryotes.</title>
        <authorList>
            <person name="Spang A."/>
            <person name="Saw J.H."/>
            <person name="Jorgensen S.L."/>
            <person name="Zaremba-Niedzwiedzka K."/>
            <person name="Martijn J."/>
            <person name="Lind A.E."/>
            <person name="van Eijk R."/>
            <person name="Schleper C."/>
            <person name="Guy L."/>
            <person name="Ettema T.J."/>
        </authorList>
    </citation>
    <scope>NUCLEOTIDE SEQUENCE</scope>
</reference>
<gene>
    <name evidence="1" type="ORF">LCGC14_0441130</name>
</gene>
<name>A0A0F9V7A3_9ZZZZ</name>
<comment type="caution">
    <text evidence="1">The sequence shown here is derived from an EMBL/GenBank/DDBJ whole genome shotgun (WGS) entry which is preliminary data.</text>
</comment>
<protein>
    <submittedName>
        <fullName evidence="1">Uncharacterized protein</fullName>
    </submittedName>
</protein>
<sequence length="132" mass="14625">MVDGQRMKYAPGVLESIATELADTAVVYCFNKEKLVGVVESGRMVGPNLEVTVKLAEEWATYIKGKPITLRPGFQCRYHEDGLVVVIDEITTIWISIVPEELSYAIDAEAEVRGALLLKQMEDAKDEPTHGD</sequence>
<dbReference type="EMBL" id="LAZR01000427">
    <property type="protein sequence ID" value="KKN69386.1"/>
    <property type="molecule type" value="Genomic_DNA"/>
</dbReference>
<dbReference type="AlphaFoldDB" id="A0A0F9V7A3"/>
<evidence type="ECO:0000313" key="1">
    <source>
        <dbReference type="EMBL" id="KKN69386.1"/>
    </source>
</evidence>
<proteinExistence type="predicted"/>